<evidence type="ECO:0000313" key="5">
    <source>
        <dbReference type="Proteomes" id="UP000037784"/>
    </source>
</evidence>
<dbReference type="InterPro" id="IPR026577">
    <property type="entry name" value="SeqA_DNA-bd_C"/>
</dbReference>
<organism evidence="4 5">
    <name type="scientific">Ardenticatena maritima</name>
    <dbReference type="NCBI Taxonomy" id="872965"/>
    <lineage>
        <taxon>Bacteria</taxon>
        <taxon>Bacillati</taxon>
        <taxon>Chloroflexota</taxon>
        <taxon>Ardenticatenia</taxon>
        <taxon>Ardenticatenales</taxon>
        <taxon>Ardenticatenaceae</taxon>
        <taxon>Ardenticatena</taxon>
    </lineage>
</organism>
<dbReference type="GO" id="GO:0006355">
    <property type="term" value="P:regulation of DNA-templated transcription"/>
    <property type="evidence" value="ECO:0007669"/>
    <property type="project" value="InterPro"/>
</dbReference>
<sequence>MTRTISRHTMNEGMKEETTHLEATMATPNSTTPMTYLDAAYVVLRDAGQPLHYREITQRALERGLIAPAGLTPDATMGSRLYTDTKQSGSRFVRAGRGVFGLAEWEPTGLEAAIAQQEKKVRQELRARLLQMPPERFEALVAELLLQMGFEENSIQVTQRSNDGGIDVVGIFRAAGITHLHTAVQVKRWKQPVGARLVRELRGSLEAHQHGMILTTSFFTPAARSEAVAAGKKAITLIDGETLLDLLIKYRVGIVDRQVFILDLDEEWWHEWNSADTGRAENAPAERESSKAPEAPRSGRVRSKTQRARNTRITGMRLLGREYRLRTWREALLTVCQVLAEQHSDFAQRAVTLKGRKRQYVAPTPSGMIGPKRIPNTSLWVETNLSAQSTQKMIANLLELFGYSAQDVAFFSET</sequence>
<dbReference type="Pfam" id="PF05066">
    <property type="entry name" value="HARE-HTH"/>
    <property type="match status" value="1"/>
</dbReference>
<dbReference type="InterPro" id="IPR011856">
    <property type="entry name" value="tRNA_endonuc-like_dom_sf"/>
</dbReference>
<dbReference type="InterPro" id="IPR011335">
    <property type="entry name" value="Restrct_endonuc-II-like"/>
</dbReference>
<feature type="region of interest" description="Disordered" evidence="2">
    <location>
        <begin position="277"/>
        <end position="307"/>
    </location>
</feature>
<comment type="caution">
    <text evidence="4">The sequence shown here is derived from an EMBL/GenBank/DDBJ whole genome shotgun (WGS) entry which is preliminary data.</text>
</comment>
<proteinExistence type="predicted"/>
<evidence type="ECO:0000259" key="3">
    <source>
        <dbReference type="PROSITE" id="PS51913"/>
    </source>
</evidence>
<dbReference type="PANTHER" id="PTHR30015:SF7">
    <property type="entry name" value="TYPE IV METHYL-DIRECTED RESTRICTION ENZYME ECOKMRR"/>
    <property type="match status" value="1"/>
</dbReference>
<protein>
    <recommendedName>
        <fullName evidence="3">HTH HARE-type domain-containing protein</fullName>
    </recommendedName>
</protein>
<reference evidence="4 5" key="1">
    <citation type="journal article" date="2015" name="Genome Announc.">
        <title>Draft Genome Sequence of a Heterotrophic Facultative Anaerobic Thermophilic Bacterium, Ardenticatena maritima Strain 110ST.</title>
        <authorList>
            <person name="Kawaichi S."/>
            <person name="Yoshida T."/>
            <person name="Sako Y."/>
            <person name="Nakamura R."/>
        </authorList>
    </citation>
    <scope>NUCLEOTIDE SEQUENCE [LARGE SCALE GENOMIC DNA]</scope>
    <source>
        <strain evidence="4 5">110S</strain>
    </source>
</reference>
<dbReference type="PROSITE" id="PS51913">
    <property type="entry name" value="HTH_HARE"/>
    <property type="match status" value="1"/>
</dbReference>
<keyword evidence="5" id="KW-1185">Reference proteome</keyword>
<gene>
    <name evidence="4" type="ORF">ARMA_1734</name>
</gene>
<dbReference type="AlphaFoldDB" id="A0A0M8K916"/>
<evidence type="ECO:0000256" key="1">
    <source>
        <dbReference type="ARBA" id="ARBA00023163"/>
    </source>
</evidence>
<evidence type="ECO:0000256" key="2">
    <source>
        <dbReference type="SAM" id="MobiDB-lite"/>
    </source>
</evidence>
<dbReference type="Gene3D" id="1.20.1380.10">
    <property type="entry name" value="Replication modulator SeqA, C-terminal DNA-binding domain"/>
    <property type="match status" value="1"/>
</dbReference>
<feature type="domain" description="HTH HARE-type" evidence="3">
    <location>
        <begin position="34"/>
        <end position="105"/>
    </location>
</feature>
<dbReference type="Proteomes" id="UP000037784">
    <property type="component" value="Unassembled WGS sequence"/>
</dbReference>
<dbReference type="InParanoid" id="A0A0M8K916"/>
<dbReference type="Gene3D" id="3.40.1350.10">
    <property type="match status" value="1"/>
</dbReference>
<accession>A0A0M8K916</accession>
<dbReference type="InterPro" id="IPR052906">
    <property type="entry name" value="Type_IV_Methyl-Rstrct_Enzyme"/>
</dbReference>
<dbReference type="InterPro" id="IPR038087">
    <property type="entry name" value="RNAP_delta_N_dom_sf"/>
</dbReference>
<dbReference type="PANTHER" id="PTHR30015">
    <property type="entry name" value="MRR RESTRICTION SYSTEM PROTEIN"/>
    <property type="match status" value="1"/>
</dbReference>
<dbReference type="GO" id="GO:0003677">
    <property type="term" value="F:DNA binding"/>
    <property type="evidence" value="ECO:0007669"/>
    <property type="project" value="InterPro"/>
</dbReference>
<dbReference type="Pfam" id="PF04471">
    <property type="entry name" value="Mrr_cat"/>
    <property type="match status" value="1"/>
</dbReference>
<dbReference type="Pfam" id="PF03925">
    <property type="entry name" value="SeqA"/>
    <property type="match status" value="1"/>
</dbReference>
<dbReference type="SUPFAM" id="SSF52980">
    <property type="entry name" value="Restriction endonuclease-like"/>
    <property type="match status" value="1"/>
</dbReference>
<dbReference type="GO" id="GO:0015666">
    <property type="term" value="F:restriction endodeoxyribonuclease activity"/>
    <property type="evidence" value="ECO:0007669"/>
    <property type="project" value="TreeGrafter"/>
</dbReference>
<name>A0A0M8K916_9CHLR</name>
<dbReference type="InterPro" id="IPR007759">
    <property type="entry name" value="Asxl_HARE-HTH"/>
</dbReference>
<dbReference type="GO" id="GO:0009307">
    <property type="term" value="P:DNA restriction-modification system"/>
    <property type="evidence" value="ECO:0007669"/>
    <property type="project" value="InterPro"/>
</dbReference>
<dbReference type="Gene3D" id="1.10.10.1250">
    <property type="entry name" value="RNA polymerase, subunit delta, N-terminal domain"/>
    <property type="match status" value="1"/>
</dbReference>
<dbReference type="EMBL" id="BBZA01000137">
    <property type="protein sequence ID" value="GAP63311.1"/>
    <property type="molecule type" value="Genomic_DNA"/>
</dbReference>
<evidence type="ECO:0000313" key="4">
    <source>
        <dbReference type="EMBL" id="GAP63311.1"/>
    </source>
</evidence>
<keyword evidence="1" id="KW-0804">Transcription</keyword>
<reference evidence="5" key="2">
    <citation type="submission" date="2015-08" db="EMBL/GenBank/DDBJ databases">
        <title>Draft Genome Sequence of a Heterotrophic Facultative Anaerobic Bacterium Ardenticatena maritima Strain 110S.</title>
        <authorList>
            <person name="Kawaichi S."/>
            <person name="Yoshida T."/>
            <person name="Sako Y."/>
            <person name="Nakamura R."/>
        </authorList>
    </citation>
    <scope>NUCLEOTIDE SEQUENCE [LARGE SCALE GENOMIC DNA]</scope>
    <source>
        <strain evidence="5">110S</strain>
    </source>
</reference>
<dbReference type="InterPro" id="IPR036835">
    <property type="entry name" value="SeqA_DNA-bd_C_sf"/>
</dbReference>
<dbReference type="SUPFAM" id="SSF82808">
    <property type="entry name" value="Replication modulator SeqA, C-terminal DNA-binding domain"/>
    <property type="match status" value="1"/>
</dbReference>
<dbReference type="InterPro" id="IPR007560">
    <property type="entry name" value="Restrct_endonuc_IV_Mrr"/>
</dbReference>